<protein>
    <submittedName>
        <fullName evidence="15">Zn-dependent protease</fullName>
    </submittedName>
</protein>
<comment type="subcellular location">
    <subcellularLocation>
        <location evidence="2">Membrane</location>
        <topology evidence="2">Multi-pass membrane protein</topology>
    </subcellularLocation>
</comment>
<feature type="transmembrane region" description="Helical" evidence="13">
    <location>
        <begin position="115"/>
        <end position="138"/>
    </location>
</feature>
<evidence type="ECO:0000256" key="7">
    <source>
        <dbReference type="ARBA" id="ARBA00022801"/>
    </source>
</evidence>
<evidence type="ECO:0000256" key="9">
    <source>
        <dbReference type="ARBA" id="ARBA00022989"/>
    </source>
</evidence>
<organism evidence="15 16">
    <name type="scientific">Brevundimonas faecalis</name>
    <dbReference type="NCBI Taxonomy" id="947378"/>
    <lineage>
        <taxon>Bacteria</taxon>
        <taxon>Pseudomonadati</taxon>
        <taxon>Pseudomonadota</taxon>
        <taxon>Alphaproteobacteria</taxon>
        <taxon>Caulobacterales</taxon>
        <taxon>Caulobacteraceae</taxon>
        <taxon>Brevundimonas</taxon>
    </lineage>
</organism>
<feature type="region of interest" description="Disordered" evidence="12">
    <location>
        <begin position="1"/>
        <end position="37"/>
    </location>
</feature>
<evidence type="ECO:0000313" key="16">
    <source>
        <dbReference type="Proteomes" id="UP001549313"/>
    </source>
</evidence>
<evidence type="ECO:0000256" key="8">
    <source>
        <dbReference type="ARBA" id="ARBA00022833"/>
    </source>
</evidence>
<evidence type="ECO:0000313" key="15">
    <source>
        <dbReference type="EMBL" id="MET4685381.1"/>
    </source>
</evidence>
<feature type="transmembrane region" description="Helical" evidence="13">
    <location>
        <begin position="54"/>
        <end position="74"/>
    </location>
</feature>
<feature type="transmembrane region" description="Helical" evidence="13">
    <location>
        <begin position="240"/>
        <end position="259"/>
    </location>
</feature>
<evidence type="ECO:0000256" key="6">
    <source>
        <dbReference type="ARBA" id="ARBA00022723"/>
    </source>
</evidence>
<comment type="similarity">
    <text evidence="3">Belongs to the peptidase M50B family.</text>
</comment>
<feature type="transmembrane region" description="Helical" evidence="13">
    <location>
        <begin position="145"/>
        <end position="166"/>
    </location>
</feature>
<dbReference type="RefSeq" id="WP_354090351.1">
    <property type="nucleotide sequence ID" value="NZ_JBEPTF010000006.1"/>
</dbReference>
<evidence type="ECO:0000256" key="4">
    <source>
        <dbReference type="ARBA" id="ARBA00022670"/>
    </source>
</evidence>
<gene>
    <name evidence="15" type="ORF">ABIE19_003332</name>
</gene>
<name>A0ABV2RFM1_9CAUL</name>
<comment type="cofactor">
    <cofactor evidence="1">
        <name>Zn(2+)</name>
        <dbReference type="ChEBI" id="CHEBI:29105"/>
    </cofactor>
</comment>
<keyword evidence="11 13" id="KW-0472">Membrane</keyword>
<keyword evidence="9 13" id="KW-1133">Transmembrane helix</keyword>
<dbReference type="Proteomes" id="UP001549313">
    <property type="component" value="Unassembled WGS sequence"/>
</dbReference>
<reference evidence="15 16" key="1">
    <citation type="submission" date="2024-06" db="EMBL/GenBank/DDBJ databases">
        <title>Sorghum-associated microbial communities from plants grown in Nebraska, USA.</title>
        <authorList>
            <person name="Schachtman D."/>
        </authorList>
    </citation>
    <scope>NUCLEOTIDE SEQUENCE [LARGE SCALE GENOMIC DNA]</scope>
    <source>
        <strain evidence="15 16">2814</strain>
    </source>
</reference>
<accession>A0ABV2RFM1</accession>
<evidence type="ECO:0000256" key="2">
    <source>
        <dbReference type="ARBA" id="ARBA00004141"/>
    </source>
</evidence>
<evidence type="ECO:0000256" key="13">
    <source>
        <dbReference type="SAM" id="Phobius"/>
    </source>
</evidence>
<evidence type="ECO:0000256" key="10">
    <source>
        <dbReference type="ARBA" id="ARBA00023049"/>
    </source>
</evidence>
<keyword evidence="4 15" id="KW-0645">Protease</keyword>
<feature type="domain" description="Peptidase M50" evidence="14">
    <location>
        <begin position="67"/>
        <end position="139"/>
    </location>
</feature>
<sequence>MSETENSVRRPGPWDPRPEDPAPEAVRPARGAPQEDKGQHPVWAVVSTLLMAGFLWYLTGSWIVAGAVLFGLFVHEYGHVLAMNRVGMGPARIYIIPFLGGLAKGQREPKSEWHGVLVSLAGPAFGLLAMIPFVAAGVILRSPEWLLGAFSIAMVNLVNLAPAPPLDGAKALGPVLTRIHPRLEQIALLAVGGLAVWWGLSTGRLILAVFLGIAVLGHLRRGVWRAAWGRLSWPEAGRSLGLYLLTGTLCAAAAIGALLPMTGGAVEPAFETGLRFIGFGGR</sequence>
<dbReference type="Pfam" id="PF02163">
    <property type="entry name" value="Peptidase_M50"/>
    <property type="match status" value="1"/>
</dbReference>
<keyword evidence="10" id="KW-0482">Metalloprotease</keyword>
<keyword evidence="6" id="KW-0479">Metal-binding</keyword>
<feature type="transmembrane region" description="Helical" evidence="13">
    <location>
        <begin position="86"/>
        <end position="103"/>
    </location>
</feature>
<keyword evidence="5 13" id="KW-0812">Transmembrane</keyword>
<dbReference type="GO" id="GO:0006508">
    <property type="term" value="P:proteolysis"/>
    <property type="evidence" value="ECO:0007669"/>
    <property type="project" value="UniProtKB-KW"/>
</dbReference>
<dbReference type="EMBL" id="JBEPTF010000006">
    <property type="protein sequence ID" value="MET4685381.1"/>
    <property type="molecule type" value="Genomic_DNA"/>
</dbReference>
<evidence type="ECO:0000259" key="14">
    <source>
        <dbReference type="Pfam" id="PF02163"/>
    </source>
</evidence>
<evidence type="ECO:0000256" key="3">
    <source>
        <dbReference type="ARBA" id="ARBA00007931"/>
    </source>
</evidence>
<comment type="caution">
    <text evidence="15">The sequence shown here is derived from an EMBL/GenBank/DDBJ whole genome shotgun (WGS) entry which is preliminary data.</text>
</comment>
<proteinExistence type="inferred from homology"/>
<feature type="transmembrane region" description="Helical" evidence="13">
    <location>
        <begin position="186"/>
        <end position="219"/>
    </location>
</feature>
<evidence type="ECO:0000256" key="1">
    <source>
        <dbReference type="ARBA" id="ARBA00001947"/>
    </source>
</evidence>
<dbReference type="InterPro" id="IPR008915">
    <property type="entry name" value="Peptidase_M50"/>
</dbReference>
<keyword evidence="8" id="KW-0862">Zinc</keyword>
<evidence type="ECO:0000256" key="11">
    <source>
        <dbReference type="ARBA" id="ARBA00023136"/>
    </source>
</evidence>
<evidence type="ECO:0000256" key="5">
    <source>
        <dbReference type="ARBA" id="ARBA00022692"/>
    </source>
</evidence>
<evidence type="ECO:0000256" key="12">
    <source>
        <dbReference type="SAM" id="MobiDB-lite"/>
    </source>
</evidence>
<dbReference type="PANTHER" id="PTHR39188:SF3">
    <property type="entry name" value="STAGE IV SPORULATION PROTEIN FB"/>
    <property type="match status" value="1"/>
</dbReference>
<keyword evidence="16" id="KW-1185">Reference proteome</keyword>
<keyword evidence="7" id="KW-0378">Hydrolase</keyword>
<dbReference type="GO" id="GO:0008233">
    <property type="term" value="F:peptidase activity"/>
    <property type="evidence" value="ECO:0007669"/>
    <property type="project" value="UniProtKB-KW"/>
</dbReference>
<dbReference type="PANTHER" id="PTHR39188">
    <property type="entry name" value="MEMBRANE-ASSOCIATED ZINC METALLOPROTEASE M50B"/>
    <property type="match status" value="1"/>
</dbReference>